<dbReference type="Proteomes" id="UP001497480">
    <property type="component" value="Unassembled WGS sequence"/>
</dbReference>
<evidence type="ECO:0000313" key="2">
    <source>
        <dbReference type="Proteomes" id="UP001497480"/>
    </source>
</evidence>
<dbReference type="EMBL" id="CAXHTB010000022">
    <property type="protein sequence ID" value="CAL0329980.1"/>
    <property type="molecule type" value="Genomic_DNA"/>
</dbReference>
<comment type="caution">
    <text evidence="1">The sequence shown here is derived from an EMBL/GenBank/DDBJ whole genome shotgun (WGS) entry which is preliminary data.</text>
</comment>
<organism evidence="1 2">
    <name type="scientific">Lupinus luteus</name>
    <name type="common">European yellow lupine</name>
    <dbReference type="NCBI Taxonomy" id="3873"/>
    <lineage>
        <taxon>Eukaryota</taxon>
        <taxon>Viridiplantae</taxon>
        <taxon>Streptophyta</taxon>
        <taxon>Embryophyta</taxon>
        <taxon>Tracheophyta</taxon>
        <taxon>Spermatophyta</taxon>
        <taxon>Magnoliopsida</taxon>
        <taxon>eudicotyledons</taxon>
        <taxon>Gunneridae</taxon>
        <taxon>Pentapetalae</taxon>
        <taxon>rosids</taxon>
        <taxon>fabids</taxon>
        <taxon>Fabales</taxon>
        <taxon>Fabaceae</taxon>
        <taxon>Papilionoideae</taxon>
        <taxon>50 kb inversion clade</taxon>
        <taxon>genistoids sensu lato</taxon>
        <taxon>core genistoids</taxon>
        <taxon>Genisteae</taxon>
        <taxon>Lupinus</taxon>
    </lineage>
</organism>
<dbReference type="AlphaFoldDB" id="A0AAV1YAK0"/>
<keyword evidence="2" id="KW-1185">Reference proteome</keyword>
<protein>
    <submittedName>
        <fullName evidence="1">Uncharacterized protein</fullName>
    </submittedName>
</protein>
<reference evidence="1 2" key="1">
    <citation type="submission" date="2024-03" db="EMBL/GenBank/DDBJ databases">
        <authorList>
            <person name="Martinez-Hernandez J."/>
        </authorList>
    </citation>
    <scope>NUCLEOTIDE SEQUENCE [LARGE SCALE GENOMIC DNA]</scope>
</reference>
<sequence>MGALMVLKARPGWFTLFPPVFRHSRSSFPLDYFASFVLEGKCRTLSCHSEIAFSILLA</sequence>
<accession>A0AAV1YAK0</accession>
<evidence type="ECO:0000313" key="1">
    <source>
        <dbReference type="EMBL" id="CAL0329980.1"/>
    </source>
</evidence>
<proteinExistence type="predicted"/>
<name>A0AAV1YAK0_LUPLU</name>
<gene>
    <name evidence="1" type="ORF">LLUT_LOCUS31040</name>
</gene>